<dbReference type="HOGENOM" id="CLU_804236_0_0_1"/>
<dbReference type="EMBL" id="KN834801">
    <property type="protein sequence ID" value="KIK55984.1"/>
    <property type="molecule type" value="Genomic_DNA"/>
</dbReference>
<accession>A0A0D0C0V8</accession>
<evidence type="ECO:0000313" key="3">
    <source>
        <dbReference type="EMBL" id="KIK55984.1"/>
    </source>
</evidence>
<keyword evidence="2" id="KW-1133">Transmembrane helix</keyword>
<keyword evidence="2" id="KW-0812">Transmembrane</keyword>
<dbReference type="Proteomes" id="UP000053593">
    <property type="component" value="Unassembled WGS sequence"/>
</dbReference>
<protein>
    <submittedName>
        <fullName evidence="3">Uncharacterized protein</fullName>
    </submittedName>
</protein>
<feature type="region of interest" description="Disordered" evidence="1">
    <location>
        <begin position="320"/>
        <end position="345"/>
    </location>
</feature>
<feature type="compositionally biased region" description="Low complexity" evidence="1">
    <location>
        <begin position="25"/>
        <end position="44"/>
    </location>
</feature>
<gene>
    <name evidence="3" type="ORF">GYMLUDRAFT_248203</name>
</gene>
<evidence type="ECO:0000256" key="1">
    <source>
        <dbReference type="SAM" id="MobiDB-lite"/>
    </source>
</evidence>
<feature type="compositionally biased region" description="Low complexity" evidence="1">
    <location>
        <begin position="151"/>
        <end position="162"/>
    </location>
</feature>
<feature type="region of interest" description="Disordered" evidence="1">
    <location>
        <begin position="25"/>
        <end position="84"/>
    </location>
</feature>
<feature type="compositionally biased region" description="Pro residues" evidence="1">
    <location>
        <begin position="336"/>
        <end position="345"/>
    </location>
</feature>
<sequence length="345" mass="36080">MATEVKLAIREFGFLESNNVSVVIGSNSNGNGDRGSDNGNDDGNVTIDQGNIPDTSTTSSSSTASATSARATSPVPAISNRTPLSNVIAPTDKELIYPSRFLSSSSPPAVSSFPEVISKSSGPISAQSSLAQTSRSQSLSAQTPISQSFNSQLSLPPESSSSIPTHLSSGVASPKSHKAVSAAAIAGSVVGSIVALIIASFCLFCFLRRRRARNQLSPSQLITAFATTETPIKLPRTTGHIIPEKVSRSMGLTPDYNLAEFESRLLPAYGAGIMAHMSNPPVPTGSVVGSEVDNAEPVATRLESMQNLITQIMGHVRQLETEREHDGDSVTMGSILPPPPTYASE</sequence>
<reference evidence="3 4" key="1">
    <citation type="submission" date="2014-04" db="EMBL/GenBank/DDBJ databases">
        <title>Evolutionary Origins and Diversification of the Mycorrhizal Mutualists.</title>
        <authorList>
            <consortium name="DOE Joint Genome Institute"/>
            <consortium name="Mycorrhizal Genomics Consortium"/>
            <person name="Kohler A."/>
            <person name="Kuo A."/>
            <person name="Nagy L.G."/>
            <person name="Floudas D."/>
            <person name="Copeland A."/>
            <person name="Barry K.W."/>
            <person name="Cichocki N."/>
            <person name="Veneault-Fourrey C."/>
            <person name="LaButti K."/>
            <person name="Lindquist E.A."/>
            <person name="Lipzen A."/>
            <person name="Lundell T."/>
            <person name="Morin E."/>
            <person name="Murat C."/>
            <person name="Riley R."/>
            <person name="Ohm R."/>
            <person name="Sun H."/>
            <person name="Tunlid A."/>
            <person name="Henrissat B."/>
            <person name="Grigoriev I.V."/>
            <person name="Hibbett D.S."/>
            <person name="Martin F."/>
        </authorList>
    </citation>
    <scope>NUCLEOTIDE SEQUENCE [LARGE SCALE GENOMIC DNA]</scope>
    <source>
        <strain evidence="3 4">FD-317 M1</strain>
    </source>
</reference>
<feature type="region of interest" description="Disordered" evidence="1">
    <location>
        <begin position="127"/>
        <end position="169"/>
    </location>
</feature>
<evidence type="ECO:0000256" key="2">
    <source>
        <dbReference type="SAM" id="Phobius"/>
    </source>
</evidence>
<organism evidence="3 4">
    <name type="scientific">Collybiopsis luxurians FD-317 M1</name>
    <dbReference type="NCBI Taxonomy" id="944289"/>
    <lineage>
        <taxon>Eukaryota</taxon>
        <taxon>Fungi</taxon>
        <taxon>Dikarya</taxon>
        <taxon>Basidiomycota</taxon>
        <taxon>Agaricomycotina</taxon>
        <taxon>Agaricomycetes</taxon>
        <taxon>Agaricomycetidae</taxon>
        <taxon>Agaricales</taxon>
        <taxon>Marasmiineae</taxon>
        <taxon>Omphalotaceae</taxon>
        <taxon>Collybiopsis</taxon>
        <taxon>Collybiopsis luxurians</taxon>
    </lineage>
</organism>
<proteinExistence type="predicted"/>
<dbReference type="AlphaFoldDB" id="A0A0D0C0V8"/>
<feature type="transmembrane region" description="Helical" evidence="2">
    <location>
        <begin position="182"/>
        <end position="207"/>
    </location>
</feature>
<feature type="compositionally biased region" description="Low complexity" evidence="1">
    <location>
        <begin position="55"/>
        <end position="73"/>
    </location>
</feature>
<evidence type="ECO:0000313" key="4">
    <source>
        <dbReference type="Proteomes" id="UP000053593"/>
    </source>
</evidence>
<feature type="compositionally biased region" description="Polar residues" evidence="1">
    <location>
        <begin position="127"/>
        <end position="150"/>
    </location>
</feature>
<dbReference type="CDD" id="cd12087">
    <property type="entry name" value="TM_EGFR-like"/>
    <property type="match status" value="1"/>
</dbReference>
<name>A0A0D0C0V8_9AGAR</name>
<keyword evidence="2" id="KW-0472">Membrane</keyword>
<keyword evidence="4" id="KW-1185">Reference proteome</keyword>